<name>A0A1G6B197_9GAMM</name>
<organism evidence="2 3">
    <name type="scientific">Pseudidiomarina indica</name>
    <dbReference type="NCBI Taxonomy" id="1159017"/>
    <lineage>
        <taxon>Bacteria</taxon>
        <taxon>Pseudomonadati</taxon>
        <taxon>Pseudomonadota</taxon>
        <taxon>Gammaproteobacteria</taxon>
        <taxon>Alteromonadales</taxon>
        <taxon>Idiomarinaceae</taxon>
        <taxon>Pseudidiomarina</taxon>
    </lineage>
</organism>
<dbReference type="Proteomes" id="UP000199626">
    <property type="component" value="Unassembled WGS sequence"/>
</dbReference>
<keyword evidence="1" id="KW-0732">Signal</keyword>
<keyword evidence="3" id="KW-1185">Reference proteome</keyword>
<evidence type="ECO:0000313" key="3">
    <source>
        <dbReference type="Proteomes" id="UP000199626"/>
    </source>
</evidence>
<dbReference type="RefSeq" id="WP_092591580.1">
    <property type="nucleotide sequence ID" value="NZ_FMXN01000002.1"/>
</dbReference>
<proteinExistence type="predicted"/>
<gene>
    <name evidence="2" type="ORF">SAMN02927930_00591</name>
</gene>
<feature type="signal peptide" evidence="1">
    <location>
        <begin position="1"/>
        <end position="21"/>
    </location>
</feature>
<protein>
    <submittedName>
        <fullName evidence="2">Uncharacterized protein</fullName>
    </submittedName>
</protein>
<evidence type="ECO:0000313" key="2">
    <source>
        <dbReference type="EMBL" id="SDB14418.1"/>
    </source>
</evidence>
<feature type="chain" id="PRO_5011712180" evidence="1">
    <location>
        <begin position="22"/>
        <end position="94"/>
    </location>
</feature>
<evidence type="ECO:0000256" key="1">
    <source>
        <dbReference type="SAM" id="SignalP"/>
    </source>
</evidence>
<accession>A0A1G6B197</accession>
<dbReference type="AlphaFoldDB" id="A0A1G6B197"/>
<dbReference type="STRING" id="1159017.SAMN02927930_00591"/>
<reference evidence="3" key="1">
    <citation type="submission" date="2016-10" db="EMBL/GenBank/DDBJ databases">
        <authorList>
            <person name="Varghese N."/>
            <person name="Submissions S."/>
        </authorList>
    </citation>
    <scope>NUCLEOTIDE SEQUENCE [LARGE SCALE GENOMIC DNA]</scope>
    <source>
        <strain evidence="3">CGMCC 1.10824</strain>
    </source>
</reference>
<dbReference type="EMBL" id="FMXN01000002">
    <property type="protein sequence ID" value="SDB14418.1"/>
    <property type="molecule type" value="Genomic_DNA"/>
</dbReference>
<sequence length="94" mass="10313">MKTTITAIALSSMFVLSPAYAEASATQQDEQQTIETMVEQSIAQQVYDVGYDVKLDALVEFGQYVAELKASLSPARVLNQVVEASVDLIMNHEE</sequence>